<feature type="domain" description="MacB-like periplasmic core" evidence="9">
    <location>
        <begin position="21"/>
        <end position="292"/>
    </location>
</feature>
<dbReference type="GO" id="GO:0022857">
    <property type="term" value="F:transmembrane transporter activity"/>
    <property type="evidence" value="ECO:0007669"/>
    <property type="project" value="TreeGrafter"/>
</dbReference>
<dbReference type="KEGG" id="saal:L336_0758"/>
<dbReference type="Proteomes" id="UP000013893">
    <property type="component" value="Chromosome"/>
</dbReference>
<dbReference type="InterPro" id="IPR003838">
    <property type="entry name" value="ABC3_permease_C"/>
</dbReference>
<dbReference type="OrthoDB" id="9770036at2"/>
<accession>R4PW21</accession>
<evidence type="ECO:0000313" key="10">
    <source>
        <dbReference type="EMBL" id="AGL62460.1"/>
    </source>
</evidence>
<comment type="similarity">
    <text evidence="6">Belongs to the ABC-4 integral membrane protein family.</text>
</comment>
<feature type="domain" description="ABC3 transporter permease C-terminal" evidence="8">
    <location>
        <begin position="323"/>
        <end position="444"/>
    </location>
</feature>
<keyword evidence="11" id="KW-1185">Reference proteome</keyword>
<evidence type="ECO:0000256" key="5">
    <source>
        <dbReference type="ARBA" id="ARBA00023136"/>
    </source>
</evidence>
<dbReference type="GO" id="GO:0005886">
    <property type="term" value="C:plasma membrane"/>
    <property type="evidence" value="ECO:0007669"/>
    <property type="project" value="UniProtKB-SubCell"/>
</dbReference>
<keyword evidence="5 7" id="KW-0472">Membrane</keyword>
<evidence type="ECO:0000259" key="9">
    <source>
        <dbReference type="Pfam" id="PF12704"/>
    </source>
</evidence>
<dbReference type="HOGENOM" id="CLU_000604_8_7_0"/>
<evidence type="ECO:0000256" key="7">
    <source>
        <dbReference type="SAM" id="Phobius"/>
    </source>
</evidence>
<evidence type="ECO:0000256" key="1">
    <source>
        <dbReference type="ARBA" id="ARBA00004651"/>
    </source>
</evidence>
<proteinExistence type="inferred from homology"/>
<reference evidence="10 11" key="1">
    <citation type="journal article" date="2013" name="Nat. Biotechnol.">
        <title>Genome sequences of rare, uncultured bacteria obtained by differential coverage binning of multiple metagenomes.</title>
        <authorList>
            <person name="Albertsen M."/>
            <person name="Hugenholtz P."/>
            <person name="Skarshewski A."/>
            <person name="Nielsen K.L."/>
            <person name="Tyson G.W."/>
            <person name="Nielsen P.H."/>
        </authorList>
    </citation>
    <scope>NUCLEOTIDE SEQUENCE [LARGE SCALE GENOMIC DNA]</scope>
    <source>
        <strain evidence="10">TM71</strain>
    </source>
</reference>
<dbReference type="InterPro" id="IPR050250">
    <property type="entry name" value="Macrolide_Exporter_MacB"/>
</dbReference>
<dbReference type="Pfam" id="PF02687">
    <property type="entry name" value="FtsX"/>
    <property type="match status" value="1"/>
</dbReference>
<feature type="transmembrane region" description="Helical" evidence="7">
    <location>
        <begin position="371"/>
        <end position="393"/>
    </location>
</feature>
<keyword evidence="2" id="KW-1003">Cell membrane</keyword>
<feature type="transmembrane region" description="Helical" evidence="7">
    <location>
        <begin position="315"/>
        <end position="336"/>
    </location>
</feature>
<dbReference type="RefSeq" id="WP_015641910.1">
    <property type="nucleotide sequence ID" value="NC_021219.1"/>
</dbReference>
<dbReference type="PATRIC" id="fig|1332188.3.peg.748"/>
<name>R4PW21_9BACT</name>
<evidence type="ECO:0000256" key="3">
    <source>
        <dbReference type="ARBA" id="ARBA00022692"/>
    </source>
</evidence>
<dbReference type="PANTHER" id="PTHR30572">
    <property type="entry name" value="MEMBRANE COMPONENT OF TRANSPORTER-RELATED"/>
    <property type="match status" value="1"/>
</dbReference>
<evidence type="ECO:0008006" key="12">
    <source>
        <dbReference type="Google" id="ProtNLM"/>
    </source>
</evidence>
<evidence type="ECO:0000256" key="6">
    <source>
        <dbReference type="ARBA" id="ARBA00038076"/>
    </source>
</evidence>
<evidence type="ECO:0000313" key="11">
    <source>
        <dbReference type="Proteomes" id="UP000013893"/>
    </source>
</evidence>
<dbReference type="AlphaFoldDB" id="R4PW21"/>
<keyword evidence="4 7" id="KW-1133">Transmembrane helix</keyword>
<protein>
    <recommendedName>
        <fullName evidence="12">ABC transporter permease</fullName>
    </recommendedName>
</protein>
<dbReference type="STRING" id="1332188.L336_0758"/>
<evidence type="ECO:0000259" key="8">
    <source>
        <dbReference type="Pfam" id="PF02687"/>
    </source>
</evidence>
<dbReference type="Pfam" id="PF12704">
    <property type="entry name" value="MacB_PCD"/>
    <property type="match status" value="1"/>
</dbReference>
<dbReference type="PANTHER" id="PTHR30572:SF4">
    <property type="entry name" value="ABC TRANSPORTER PERMEASE YTRF"/>
    <property type="match status" value="1"/>
</dbReference>
<sequence>MKRIDIMKRAGRNLRQAKARTLLTSLAIAVGAFTLTASLAVGEGARQYADKLIKSNVDPQSVYVTKEKIRENGPAGSGLKEYSDSAAQYNGITIKTLSADDIKTISEIKGVSKVAPTYLISTQYVTFEGKDKKYVSDVTTYDPTVLASIASGTLPKLGDQIGVDEVVMPESYADSLDMKPADLVGKTVTLHLVKTGKQPSQAELQQAFLQGGTAAVQSLVQVETKDIQLRVRAVSAKSSTSFSATAALFISDTKAAELADYLTAGTSQYRQYISATVIVDKATSPETVKQSILDKGMHALTAKDLSGIIFTIVDILQGIVTGFGILALIASVFGIINTQYISVLERTSQIGLMKALGMSRRGIAKLFRYEAAWIGFIGGLIGAGIAFVVGTALNPWITKTLSLGDGNYLLIYVWWQIASLLLALILVAVVAGWFPARKAARLDPIEALRTE</sequence>
<dbReference type="EMBL" id="CP005957">
    <property type="protein sequence ID" value="AGL62460.1"/>
    <property type="molecule type" value="Genomic_DNA"/>
</dbReference>
<evidence type="ECO:0000256" key="4">
    <source>
        <dbReference type="ARBA" id="ARBA00022989"/>
    </source>
</evidence>
<keyword evidence="3 7" id="KW-0812">Transmembrane</keyword>
<evidence type="ECO:0000256" key="2">
    <source>
        <dbReference type="ARBA" id="ARBA00022475"/>
    </source>
</evidence>
<organism evidence="10 11">
    <name type="scientific">Candidatus Saccharimonas aalborgensis</name>
    <dbReference type="NCBI Taxonomy" id="1332188"/>
    <lineage>
        <taxon>Bacteria</taxon>
        <taxon>Candidatus Saccharimonadota</taxon>
        <taxon>Candidatus Saccharimonadia</taxon>
        <taxon>Candidatus Saccharimonadales</taxon>
        <taxon>Candidatus Saccharimonadaceae</taxon>
        <taxon>Candidatus Saccharimonas</taxon>
    </lineage>
</organism>
<gene>
    <name evidence="10" type="ORF">L336_0758</name>
</gene>
<dbReference type="InterPro" id="IPR025857">
    <property type="entry name" value="MacB_PCD"/>
</dbReference>
<feature type="transmembrane region" description="Helical" evidence="7">
    <location>
        <begin position="413"/>
        <end position="434"/>
    </location>
</feature>
<comment type="subcellular location">
    <subcellularLocation>
        <location evidence="1">Cell membrane</location>
        <topology evidence="1">Multi-pass membrane protein</topology>
    </subcellularLocation>
</comment>